<feature type="domain" description="Dynein heavy chain AAA 5 extension" evidence="1">
    <location>
        <begin position="192"/>
        <end position="314"/>
    </location>
</feature>
<dbReference type="Pfam" id="PF17852">
    <property type="entry name" value="Dynein_AAA_lid"/>
    <property type="match status" value="1"/>
</dbReference>
<dbReference type="Pfam" id="PF12775">
    <property type="entry name" value="AAA_7"/>
    <property type="match status" value="1"/>
</dbReference>
<dbReference type="SUPFAM" id="SSF52540">
    <property type="entry name" value="P-loop containing nucleoside triphosphate hydrolases"/>
    <property type="match status" value="1"/>
</dbReference>
<organism evidence="2">
    <name type="scientific">Amphimedon queenslandica</name>
    <name type="common">Sponge</name>
    <dbReference type="NCBI Taxonomy" id="400682"/>
    <lineage>
        <taxon>Eukaryota</taxon>
        <taxon>Metazoa</taxon>
        <taxon>Porifera</taxon>
        <taxon>Demospongiae</taxon>
        <taxon>Heteroscleromorpha</taxon>
        <taxon>Haplosclerida</taxon>
        <taxon>Niphatidae</taxon>
        <taxon>Amphimedon</taxon>
    </lineage>
</organism>
<dbReference type="InterPro" id="IPR027417">
    <property type="entry name" value="P-loop_NTPase"/>
</dbReference>
<sequence length="465" mass="52865">MAWEALNKSTNGLINKDYWHLQSLQHSRPYPPLLSDCITGRSYKLLFRSLNCYDNAGLRALKSVLVSAGNIKRDRIQQLNQELAAQGQTLEETDLSKQLHKQEDEVRIMFEVQDLKFATLATVSCCGMVWFSEDVLTLDMVFDHFILKLKSMPIDEGEEELRGGGAPSIRRPFLLHNMQVQRDCADLLHSHFASDGMVPRCLEHPATLDHIMDFTRLRALNSLFSMFHQMIRNIVSYNQSHPDFPMLSDQLKAYVPCYFVSCLIWCFSRDGKMVYREKVGDFIIGTTTIPLPPGTAPIIDFEVNLQGEWVLWSNRVPKIEVETHKVGSPDVVVSTLNTVRHKSLLYTWLGEHKLMVLCGPPGSGKTMTLFSALHALPDIEVVGLNFSSATTPKLLLKMFNHYCQYKRTPNGVVMAPAHLRKWLVLFCDKINLPDFDKYERIQFVGACNPLTDPGRKPLSHSQVAK</sequence>
<proteinExistence type="predicted"/>
<dbReference type="AlphaFoldDB" id="A0A1X7THY8"/>
<name>A0A1X7THY8_AMPQE</name>
<dbReference type="GO" id="GO:0051959">
    <property type="term" value="F:dynein light intermediate chain binding"/>
    <property type="evidence" value="ECO:0007669"/>
    <property type="project" value="InterPro"/>
</dbReference>
<dbReference type="CDD" id="cd00009">
    <property type="entry name" value="AAA"/>
    <property type="match status" value="1"/>
</dbReference>
<dbReference type="PANTHER" id="PTHR46532:SF13">
    <property type="entry name" value="CYTOPLASMIC DYNEIN 1 HEAVY CHAIN 1"/>
    <property type="match status" value="1"/>
</dbReference>
<dbReference type="GO" id="GO:0007018">
    <property type="term" value="P:microtubule-based movement"/>
    <property type="evidence" value="ECO:0007669"/>
    <property type="project" value="InterPro"/>
</dbReference>
<protein>
    <recommendedName>
        <fullName evidence="1">Dynein heavy chain AAA 5 extension domain-containing protein</fullName>
    </recommendedName>
</protein>
<dbReference type="GO" id="GO:0005858">
    <property type="term" value="C:axonemal dynein complex"/>
    <property type="evidence" value="ECO:0007669"/>
    <property type="project" value="TreeGrafter"/>
</dbReference>
<dbReference type="STRING" id="400682.A0A1X7THY8"/>
<evidence type="ECO:0000259" key="1">
    <source>
        <dbReference type="Pfam" id="PF17852"/>
    </source>
</evidence>
<dbReference type="InterPro" id="IPR041466">
    <property type="entry name" value="Dynein_AAA5_ext"/>
</dbReference>
<dbReference type="GO" id="GO:0045505">
    <property type="term" value="F:dynein intermediate chain binding"/>
    <property type="evidence" value="ECO:0007669"/>
    <property type="project" value="InterPro"/>
</dbReference>
<dbReference type="OrthoDB" id="447173at2759"/>
<accession>A0A1X7THY8</accession>
<reference evidence="2" key="1">
    <citation type="submission" date="2017-05" db="UniProtKB">
        <authorList>
            <consortium name="EnsemblMetazoa"/>
        </authorList>
    </citation>
    <scope>IDENTIFICATION</scope>
</reference>
<evidence type="ECO:0000313" key="2">
    <source>
        <dbReference type="EnsemblMetazoa" id="Aqu2.1.14327_001"/>
    </source>
</evidence>
<dbReference type="Gene3D" id="3.40.50.300">
    <property type="entry name" value="P-loop containing nucleotide triphosphate hydrolases"/>
    <property type="match status" value="2"/>
</dbReference>
<dbReference type="EnsemblMetazoa" id="Aqu2.1.14327_001">
    <property type="protein sequence ID" value="Aqu2.1.14327_001"/>
    <property type="gene ID" value="Aqu2.1.14327"/>
</dbReference>
<dbReference type="InterPro" id="IPR026983">
    <property type="entry name" value="DHC"/>
</dbReference>
<dbReference type="InParanoid" id="A0A1X7THY8"/>
<dbReference type="Gene3D" id="1.10.472.130">
    <property type="match status" value="1"/>
</dbReference>
<dbReference type="PANTHER" id="PTHR46532">
    <property type="entry name" value="MALE FERTILITY FACTOR KL5"/>
    <property type="match status" value="1"/>
</dbReference>
<dbReference type="FunFam" id="1.10.472.130:FF:000002">
    <property type="entry name" value="Cytoplasmic dynein heavy chain 1"/>
    <property type="match status" value="1"/>
</dbReference>